<accession>A0A7W7F7W4</accession>
<evidence type="ECO:0000313" key="4">
    <source>
        <dbReference type="Proteomes" id="UP000566324"/>
    </source>
</evidence>
<dbReference type="PANTHER" id="PTHR43861:SF1">
    <property type="entry name" value="TRANS-ACONITATE 2-METHYLTRANSFERASE"/>
    <property type="match status" value="1"/>
</dbReference>
<comment type="caution">
    <text evidence="3">The sequence shown here is derived from an EMBL/GenBank/DDBJ whole genome shotgun (WGS) entry which is preliminary data.</text>
</comment>
<dbReference type="Proteomes" id="UP000566324">
    <property type="component" value="Unassembled WGS sequence"/>
</dbReference>
<dbReference type="CDD" id="cd02440">
    <property type="entry name" value="AdoMet_MTases"/>
    <property type="match status" value="1"/>
</dbReference>
<dbReference type="Pfam" id="PF08241">
    <property type="entry name" value="Methyltransf_11"/>
    <property type="match status" value="1"/>
</dbReference>
<keyword evidence="3" id="KW-0489">Methyltransferase</keyword>
<keyword evidence="1" id="KW-0472">Membrane</keyword>
<gene>
    <name evidence="3" type="ORF">GGQ98_000618</name>
</gene>
<keyword evidence="1" id="KW-1133">Transmembrane helix</keyword>
<dbReference type="SUPFAM" id="SSF53335">
    <property type="entry name" value="S-adenosyl-L-methionine-dependent methyltransferases"/>
    <property type="match status" value="1"/>
</dbReference>
<keyword evidence="4" id="KW-1185">Reference proteome</keyword>
<feature type="domain" description="Methyltransferase type 11" evidence="2">
    <location>
        <begin position="39"/>
        <end position="126"/>
    </location>
</feature>
<evidence type="ECO:0000313" key="3">
    <source>
        <dbReference type="EMBL" id="MBB4631013.1"/>
    </source>
</evidence>
<name>A0A7W7F7W4_9SPHN</name>
<dbReference type="PANTHER" id="PTHR43861">
    <property type="entry name" value="TRANS-ACONITATE 2-METHYLTRANSFERASE-RELATED"/>
    <property type="match status" value="1"/>
</dbReference>
<sequence length="253" mass="26780">MARQHNFDPAAYAAHAAFVPALGAAVLTLLAPKPGQRILDLGCGDGVLTQKLVEAGASVLGTDSDPAMIAAARMKGLDAEVMDGQRLTFDAEFDAVFSNAALHWMPDTAAVFAGVYRALKPGGRFVAECGGFGNIAAIRAALRGILKARGYAVPGHEDQVYMTAAQARTALEAAGFAVEACDIIPRQTPLASGMAAWLTTFRTGFLDVLKVTDSDRQAVIDETVELLRPILCDADGNWIADYVRLRFAATKPE</sequence>
<dbReference type="AlphaFoldDB" id="A0A7W7F7W4"/>
<organism evidence="3 4">
    <name type="scientific">Sphingosinicella soli</name>
    <dbReference type="NCBI Taxonomy" id="333708"/>
    <lineage>
        <taxon>Bacteria</taxon>
        <taxon>Pseudomonadati</taxon>
        <taxon>Pseudomonadota</taxon>
        <taxon>Alphaproteobacteria</taxon>
        <taxon>Sphingomonadales</taxon>
        <taxon>Sphingosinicellaceae</taxon>
        <taxon>Sphingosinicella</taxon>
    </lineage>
</organism>
<dbReference type="EMBL" id="JACHNZ010000004">
    <property type="protein sequence ID" value="MBB4631013.1"/>
    <property type="molecule type" value="Genomic_DNA"/>
</dbReference>
<evidence type="ECO:0000259" key="2">
    <source>
        <dbReference type="Pfam" id="PF08241"/>
    </source>
</evidence>
<dbReference type="RefSeq" id="WP_184064924.1">
    <property type="nucleotide sequence ID" value="NZ_JACHNZ010000004.1"/>
</dbReference>
<dbReference type="InterPro" id="IPR013216">
    <property type="entry name" value="Methyltransf_11"/>
</dbReference>
<reference evidence="3 4" key="1">
    <citation type="submission" date="2020-08" db="EMBL/GenBank/DDBJ databases">
        <title>Genomic Encyclopedia of Type Strains, Phase IV (KMG-IV): sequencing the most valuable type-strain genomes for metagenomic binning, comparative biology and taxonomic classification.</title>
        <authorList>
            <person name="Goeker M."/>
        </authorList>
    </citation>
    <scope>NUCLEOTIDE SEQUENCE [LARGE SCALE GENOMIC DNA]</scope>
    <source>
        <strain evidence="3 4">DSM 17328</strain>
    </source>
</reference>
<dbReference type="Gene3D" id="3.40.50.150">
    <property type="entry name" value="Vaccinia Virus protein VP39"/>
    <property type="match status" value="1"/>
</dbReference>
<dbReference type="GO" id="GO:0032259">
    <property type="term" value="P:methylation"/>
    <property type="evidence" value="ECO:0007669"/>
    <property type="project" value="UniProtKB-KW"/>
</dbReference>
<dbReference type="GO" id="GO:0008757">
    <property type="term" value="F:S-adenosylmethionine-dependent methyltransferase activity"/>
    <property type="evidence" value="ECO:0007669"/>
    <property type="project" value="InterPro"/>
</dbReference>
<feature type="transmembrane region" description="Helical" evidence="1">
    <location>
        <begin position="12"/>
        <end position="31"/>
    </location>
</feature>
<keyword evidence="1" id="KW-0812">Transmembrane</keyword>
<evidence type="ECO:0000256" key="1">
    <source>
        <dbReference type="SAM" id="Phobius"/>
    </source>
</evidence>
<protein>
    <submittedName>
        <fullName evidence="3">Trans-aconitate methyltransferase</fullName>
    </submittedName>
</protein>
<keyword evidence="3" id="KW-0808">Transferase</keyword>
<dbReference type="InterPro" id="IPR029063">
    <property type="entry name" value="SAM-dependent_MTases_sf"/>
</dbReference>
<proteinExistence type="predicted"/>